<reference evidence="2" key="1">
    <citation type="journal article" date="2020" name="bioRxiv">
        <title>Chromosome-level reference genome of the European wasp spider Argiope bruennichi: a resource for studies on range expansion and evolutionary adaptation.</title>
        <authorList>
            <person name="Sheffer M.M."/>
            <person name="Hoppe A."/>
            <person name="Krehenwinkel H."/>
            <person name="Uhl G."/>
            <person name="Kuss A.W."/>
            <person name="Jensen L."/>
            <person name="Jensen C."/>
            <person name="Gillespie R.G."/>
            <person name="Hoff K.J."/>
            <person name="Prost S."/>
        </authorList>
    </citation>
    <scope>NUCLEOTIDE SEQUENCE</scope>
</reference>
<evidence type="ECO:0000313" key="3">
    <source>
        <dbReference type="Proteomes" id="UP000807504"/>
    </source>
</evidence>
<dbReference type="GO" id="GO:0003824">
    <property type="term" value="F:catalytic activity"/>
    <property type="evidence" value="ECO:0007669"/>
    <property type="project" value="InterPro"/>
</dbReference>
<proteinExistence type="predicted"/>
<evidence type="ECO:0000313" key="2">
    <source>
        <dbReference type="EMBL" id="KAF8792183.1"/>
    </source>
</evidence>
<keyword evidence="3" id="KW-1185">Reference proteome</keyword>
<organism evidence="2 3">
    <name type="scientific">Argiope bruennichi</name>
    <name type="common">Wasp spider</name>
    <name type="synonym">Aranea bruennichi</name>
    <dbReference type="NCBI Taxonomy" id="94029"/>
    <lineage>
        <taxon>Eukaryota</taxon>
        <taxon>Metazoa</taxon>
        <taxon>Ecdysozoa</taxon>
        <taxon>Arthropoda</taxon>
        <taxon>Chelicerata</taxon>
        <taxon>Arachnida</taxon>
        <taxon>Araneae</taxon>
        <taxon>Araneomorphae</taxon>
        <taxon>Entelegynae</taxon>
        <taxon>Araneoidea</taxon>
        <taxon>Araneidae</taxon>
        <taxon>Argiope</taxon>
    </lineage>
</organism>
<sequence length="234" mass="25819">MDFETITCIVLLSNLHQQGEADASCSVVRGHVEKSATRTVNILQLNINDTLKKLAELASILYSQNVHVACLQETKLNPRLNLKIKGYTVIRKDRLTSSGGGIAFLVKTPEVKFAEIFQSTSSSVNSNTEAQAINIFLPRHAITLVNAYHHDDSPIDTNLPQSLADTTAETRIILGDLKAKSPSWGCNVLNSKGIQLDDLVDELNMTILNTGENTYVSRINSSTLLRLLMWPKPF</sequence>
<feature type="domain" description="Endonuclease/exonuclease/phosphatase" evidence="1">
    <location>
        <begin position="143"/>
        <end position="223"/>
    </location>
</feature>
<dbReference type="Proteomes" id="UP000807504">
    <property type="component" value="Unassembled WGS sequence"/>
</dbReference>
<dbReference type="Gene3D" id="3.60.10.10">
    <property type="entry name" value="Endonuclease/exonuclease/phosphatase"/>
    <property type="match status" value="1"/>
</dbReference>
<dbReference type="Pfam" id="PF14529">
    <property type="entry name" value="Exo_endo_phos_2"/>
    <property type="match status" value="1"/>
</dbReference>
<evidence type="ECO:0000259" key="1">
    <source>
        <dbReference type="Pfam" id="PF14529"/>
    </source>
</evidence>
<comment type="caution">
    <text evidence="2">The sequence shown here is derived from an EMBL/GenBank/DDBJ whole genome shotgun (WGS) entry which is preliminary data.</text>
</comment>
<name>A0A8T0FTX6_ARGBR</name>
<dbReference type="InterPro" id="IPR036691">
    <property type="entry name" value="Endo/exonu/phosph_ase_sf"/>
</dbReference>
<accession>A0A8T0FTX6</accession>
<dbReference type="InterPro" id="IPR005135">
    <property type="entry name" value="Endo/exonuclease/phosphatase"/>
</dbReference>
<reference evidence="2" key="2">
    <citation type="submission" date="2020-06" db="EMBL/GenBank/DDBJ databases">
        <authorList>
            <person name="Sheffer M."/>
        </authorList>
    </citation>
    <scope>NUCLEOTIDE SEQUENCE</scope>
</reference>
<protein>
    <recommendedName>
        <fullName evidence="1">Endonuclease/exonuclease/phosphatase domain-containing protein</fullName>
    </recommendedName>
</protein>
<dbReference type="EMBL" id="JABXBU010000003">
    <property type="protein sequence ID" value="KAF8792183.1"/>
    <property type="molecule type" value="Genomic_DNA"/>
</dbReference>
<dbReference type="AlphaFoldDB" id="A0A8T0FTX6"/>
<gene>
    <name evidence="2" type="ORF">HNY73_003816</name>
</gene>
<dbReference type="SUPFAM" id="SSF56219">
    <property type="entry name" value="DNase I-like"/>
    <property type="match status" value="1"/>
</dbReference>